<dbReference type="EMBL" id="FNNU01000006">
    <property type="protein sequence ID" value="SDX77092.1"/>
    <property type="molecule type" value="Genomic_DNA"/>
</dbReference>
<feature type="domain" description="Acyclic terpene utilisation N-terminal" evidence="1">
    <location>
        <begin position="79"/>
        <end position="384"/>
    </location>
</feature>
<protein>
    <recommendedName>
        <fullName evidence="1">Acyclic terpene utilisation N-terminal domain-containing protein</fullName>
    </recommendedName>
</protein>
<evidence type="ECO:0000259" key="1">
    <source>
        <dbReference type="Pfam" id="PF07287"/>
    </source>
</evidence>
<name>A0A1H3EEC3_9PSED</name>
<dbReference type="AlphaFoldDB" id="A0A1H3EEC3"/>
<organism evidence="2 3">
    <name type="scientific">Pseudomonas kuykendallii</name>
    <dbReference type="NCBI Taxonomy" id="1007099"/>
    <lineage>
        <taxon>Bacteria</taxon>
        <taxon>Pseudomonadati</taxon>
        <taxon>Pseudomonadota</taxon>
        <taxon>Gammaproteobacteria</taxon>
        <taxon>Pseudomonadales</taxon>
        <taxon>Pseudomonadaceae</taxon>
        <taxon>Pseudomonas</taxon>
    </lineage>
</organism>
<reference evidence="3" key="1">
    <citation type="submission" date="2016-10" db="EMBL/GenBank/DDBJ databases">
        <authorList>
            <person name="Varghese N."/>
            <person name="Submissions S."/>
        </authorList>
    </citation>
    <scope>NUCLEOTIDE SEQUENCE [LARGE SCALE GENOMIC DNA]</scope>
    <source>
        <strain evidence="3">NRRL B-59562</strain>
    </source>
</reference>
<dbReference type="RefSeq" id="WP_090231106.1">
    <property type="nucleotide sequence ID" value="NZ_FNNU01000006.1"/>
</dbReference>
<accession>A0A1H3EEC3</accession>
<dbReference type="InterPro" id="IPR010839">
    <property type="entry name" value="AtuA_N"/>
</dbReference>
<keyword evidence="3" id="KW-1185">Reference proteome</keyword>
<sequence>MKKSIKVLAPTGGMGSGLRQDIFQQALLEKPDVIAMDAGSTDSGPYYLGTGKSKSSAIVLKAELQTYMRARAELGVPLVIGSCGTCGSDAGVDLVRGLCLEIAAELQQTVKIAAIYSEQNTATVIQALADGRILPLNPVRPIDQAHIERCSRIVAVMGVEPFIHALEQGADIVLAGRATDTAVLACFPILHGAPAGPAWHAGKTLECGPQCTTTPTEAMVIAEIDDDGFTLIAVGDQARATPHSVMAHMLYENSNPNVLVEPGGVLNVEAARYHAIDEKRVRVEGSLWTTSEDYTVKLEGAAVVGYQSVLLSLVRGPAYIARFDEWLASLDQVMRKRIEKNLDIGPADYDLQFRAIGKNSALGDLESQVGQPVEIGVLAIVTTPQASRTQDIIALLNPYLLHFPLPDDKELPSHAFPLSPPSMDRGPAYEFMLNHVMVIEDPLAPFRFDITTTGA</sequence>
<proteinExistence type="predicted"/>
<evidence type="ECO:0000313" key="2">
    <source>
        <dbReference type="EMBL" id="SDX77092.1"/>
    </source>
</evidence>
<gene>
    <name evidence="2" type="ORF">SAMN05216287_3680</name>
</gene>
<dbReference type="STRING" id="1007099.SAMN05216287_3680"/>
<dbReference type="Pfam" id="PF07287">
    <property type="entry name" value="AtuA"/>
    <property type="match status" value="1"/>
</dbReference>
<dbReference type="Proteomes" id="UP000243778">
    <property type="component" value="Unassembled WGS sequence"/>
</dbReference>
<dbReference type="OrthoDB" id="9763456at2"/>
<evidence type="ECO:0000313" key="3">
    <source>
        <dbReference type="Proteomes" id="UP000243778"/>
    </source>
</evidence>